<sequence>MEDETEVEQEFDPMSCEVYKRIHEILQVPKDDLQTFRKYYEADHLLKKHFNVARYFWIYDRVQMKEKVENGNDFLVNLVRSDQAKVWWLQRFQEMVENLDKNVIDSKKTLTQEESDKCNEEYFNMFPTKKSKGFDLTQKKDCDALQGKIYHHLFGDGFTIGKQVRYKDKRGYTYEVVPEILEEHKTLLGFRKPELFKDFGLLNGEYQFIDEEESEEEKKSRKRVELWDHLVSVAFWKRIKPLIL</sequence>
<protein>
    <submittedName>
        <fullName evidence="1">Uncharacterized protein</fullName>
    </submittedName>
</protein>
<dbReference type="AlphaFoldDB" id="A0AAE0GVG6"/>
<reference evidence="1 2" key="1">
    <citation type="journal article" date="2015" name="Genome Biol. Evol.">
        <title>Comparative Genomics of a Bacterivorous Green Alga Reveals Evolutionary Causalities and Consequences of Phago-Mixotrophic Mode of Nutrition.</title>
        <authorList>
            <person name="Burns J.A."/>
            <person name="Paasch A."/>
            <person name="Narechania A."/>
            <person name="Kim E."/>
        </authorList>
    </citation>
    <scope>NUCLEOTIDE SEQUENCE [LARGE SCALE GENOMIC DNA]</scope>
    <source>
        <strain evidence="1 2">PLY_AMNH</strain>
    </source>
</reference>
<accession>A0AAE0GVG6</accession>
<dbReference type="EMBL" id="LGRX02002089">
    <property type="protein sequence ID" value="KAK3284925.1"/>
    <property type="molecule type" value="Genomic_DNA"/>
</dbReference>
<evidence type="ECO:0000313" key="2">
    <source>
        <dbReference type="Proteomes" id="UP001190700"/>
    </source>
</evidence>
<evidence type="ECO:0000313" key="1">
    <source>
        <dbReference type="EMBL" id="KAK3284925.1"/>
    </source>
</evidence>
<proteinExistence type="predicted"/>
<comment type="caution">
    <text evidence="1">The sequence shown here is derived from an EMBL/GenBank/DDBJ whole genome shotgun (WGS) entry which is preliminary data.</text>
</comment>
<name>A0AAE0GVG6_9CHLO</name>
<keyword evidence="2" id="KW-1185">Reference proteome</keyword>
<organism evidence="1 2">
    <name type="scientific">Cymbomonas tetramitiformis</name>
    <dbReference type="NCBI Taxonomy" id="36881"/>
    <lineage>
        <taxon>Eukaryota</taxon>
        <taxon>Viridiplantae</taxon>
        <taxon>Chlorophyta</taxon>
        <taxon>Pyramimonadophyceae</taxon>
        <taxon>Pyramimonadales</taxon>
        <taxon>Pyramimonadaceae</taxon>
        <taxon>Cymbomonas</taxon>
    </lineage>
</organism>
<dbReference type="Proteomes" id="UP001190700">
    <property type="component" value="Unassembled WGS sequence"/>
</dbReference>
<gene>
    <name evidence="1" type="ORF">CYMTET_7452</name>
</gene>